<dbReference type="InterPro" id="IPR029058">
    <property type="entry name" value="AB_hydrolase_fold"/>
</dbReference>
<accession>A0A7G7YLM6</accession>
<protein>
    <submittedName>
        <fullName evidence="1">Esterase family protein</fullName>
    </submittedName>
</protein>
<dbReference type="AlphaFoldDB" id="A0A7G7YLM6"/>
<dbReference type="PANTHER" id="PTHR48098:SF1">
    <property type="entry name" value="DIACYLGLYCEROL ACYLTRANSFERASE_MYCOLYLTRANSFERASE AG85A"/>
    <property type="match status" value="1"/>
</dbReference>
<keyword evidence="2" id="KW-1185">Reference proteome</keyword>
<dbReference type="InterPro" id="IPR050583">
    <property type="entry name" value="Mycobacterial_A85_antigen"/>
</dbReference>
<evidence type="ECO:0000313" key="1">
    <source>
        <dbReference type="EMBL" id="QNH95396.1"/>
    </source>
</evidence>
<reference evidence="1 2" key="1">
    <citation type="submission" date="2019-12" db="EMBL/GenBank/DDBJ databases">
        <title>Corynebacterium sp. nov., isolated from feces of the Anser Albifrons in China.</title>
        <authorList>
            <person name="Liu Q."/>
        </authorList>
    </citation>
    <scope>NUCLEOTIDE SEQUENCE [LARGE SCALE GENOMIC DNA]</scope>
    <source>
        <strain evidence="1 2">23H37-10</strain>
    </source>
</reference>
<dbReference type="InterPro" id="IPR000801">
    <property type="entry name" value="Esterase-like"/>
</dbReference>
<dbReference type="PANTHER" id="PTHR48098">
    <property type="entry name" value="ENTEROCHELIN ESTERASE-RELATED"/>
    <property type="match status" value="1"/>
</dbReference>
<dbReference type="KEGG" id="cans:GP473_00600"/>
<dbReference type="Proteomes" id="UP000515275">
    <property type="component" value="Chromosome"/>
</dbReference>
<dbReference type="Pfam" id="PF00756">
    <property type="entry name" value="Esterase"/>
    <property type="match status" value="1"/>
</dbReference>
<gene>
    <name evidence="1" type="ORF">GP473_00600</name>
</gene>
<sequence length="342" mass="36208">MTSTHTSQPLVKRLVSLLVAVATALGLAVAAAPAASANRDQLRKGCTWGPENWWVQNCWLYSQSMGQMIQVQIRAAKNGGNAGLYLLDGMRASSVYNEWSRAGRAPQTFVDDNVTLVMPVGGMAQFYTDWNGSFVGPDTHPKNPKWETFLTRELPAYLQSNFGVSPTNNAIAGLSMGGTAALNLAANHRDQFKQVTSLSGYTSTADPAMYAALQVAMLDVAGPGAQIWNMWGVPGSEQLTRNDPTTSAVIGKYKGINMFLSAATGVTTPEELGLWVQDPGGVLAGMGLEFLARATTSAFEASARAGGANIATSYPAMGIHNWGLWSNELGAARGQIKSSVGA</sequence>
<evidence type="ECO:0000313" key="2">
    <source>
        <dbReference type="Proteomes" id="UP000515275"/>
    </source>
</evidence>
<dbReference type="EMBL" id="CP046883">
    <property type="protein sequence ID" value="QNH95396.1"/>
    <property type="molecule type" value="Genomic_DNA"/>
</dbReference>
<dbReference type="GO" id="GO:0016747">
    <property type="term" value="F:acyltransferase activity, transferring groups other than amino-acyl groups"/>
    <property type="evidence" value="ECO:0007669"/>
    <property type="project" value="TreeGrafter"/>
</dbReference>
<name>A0A7G7YLM6_9CORY</name>
<proteinExistence type="predicted"/>
<dbReference type="RefSeq" id="WP_185769644.1">
    <property type="nucleotide sequence ID" value="NZ_CP046883.1"/>
</dbReference>
<dbReference type="SUPFAM" id="SSF53474">
    <property type="entry name" value="alpha/beta-Hydrolases"/>
    <property type="match status" value="1"/>
</dbReference>
<dbReference type="Gene3D" id="3.40.50.1820">
    <property type="entry name" value="alpha/beta hydrolase"/>
    <property type="match status" value="1"/>
</dbReference>
<organism evidence="1 2">
    <name type="scientific">Corynebacterium anserum</name>
    <dbReference type="NCBI Taxonomy" id="2684406"/>
    <lineage>
        <taxon>Bacteria</taxon>
        <taxon>Bacillati</taxon>
        <taxon>Actinomycetota</taxon>
        <taxon>Actinomycetes</taxon>
        <taxon>Mycobacteriales</taxon>
        <taxon>Corynebacteriaceae</taxon>
        <taxon>Corynebacterium</taxon>
    </lineage>
</organism>